<dbReference type="Pfam" id="PF00909">
    <property type="entry name" value="Ammonium_transp"/>
    <property type="match status" value="1"/>
</dbReference>
<feature type="transmembrane region" description="Helical" evidence="8">
    <location>
        <begin position="71"/>
        <end position="90"/>
    </location>
</feature>
<dbReference type="PROSITE" id="PS01219">
    <property type="entry name" value="AMMONIUM_TRANSP"/>
    <property type="match status" value="1"/>
</dbReference>
<proteinExistence type="inferred from homology"/>
<feature type="transmembrane region" description="Helical" evidence="8">
    <location>
        <begin position="338"/>
        <end position="357"/>
    </location>
</feature>
<feature type="transmembrane region" description="Helical" evidence="8">
    <location>
        <begin position="127"/>
        <end position="146"/>
    </location>
</feature>
<dbReference type="Gene3D" id="1.10.3430.10">
    <property type="entry name" value="Ammonium transporter AmtB like domains"/>
    <property type="match status" value="1"/>
</dbReference>
<dbReference type="GO" id="GO:0008519">
    <property type="term" value="F:ammonium channel activity"/>
    <property type="evidence" value="ECO:0007669"/>
    <property type="project" value="InterPro"/>
</dbReference>
<dbReference type="GO" id="GO:0005886">
    <property type="term" value="C:plasma membrane"/>
    <property type="evidence" value="ECO:0007669"/>
    <property type="project" value="UniProtKB-SubCell"/>
</dbReference>
<feature type="transmembrane region" description="Helical" evidence="8">
    <location>
        <begin position="282"/>
        <end position="302"/>
    </location>
</feature>
<feature type="transmembrane region" description="Helical" evidence="8">
    <location>
        <begin position="34"/>
        <end position="59"/>
    </location>
</feature>
<dbReference type="PANTHER" id="PTHR43029">
    <property type="entry name" value="AMMONIUM TRANSPORTER MEP2"/>
    <property type="match status" value="1"/>
</dbReference>
<evidence type="ECO:0000256" key="3">
    <source>
        <dbReference type="ARBA" id="ARBA00022448"/>
    </source>
</evidence>
<evidence type="ECO:0000256" key="6">
    <source>
        <dbReference type="ARBA" id="ARBA00023136"/>
    </source>
</evidence>
<dbReference type="InterPro" id="IPR024041">
    <property type="entry name" value="NH4_transpt_AmtB-like_dom"/>
</dbReference>
<dbReference type="InterPro" id="IPR018047">
    <property type="entry name" value="Ammonium_transpt_CS"/>
</dbReference>
<dbReference type="NCBIfam" id="TIGR00836">
    <property type="entry name" value="amt"/>
    <property type="match status" value="1"/>
</dbReference>
<dbReference type="OrthoDB" id="9814202at2"/>
<evidence type="ECO:0000256" key="8">
    <source>
        <dbReference type="RuleBase" id="RU362002"/>
    </source>
</evidence>
<feature type="transmembrane region" description="Helical" evidence="8">
    <location>
        <begin position="308"/>
        <end position="326"/>
    </location>
</feature>
<dbReference type="InterPro" id="IPR002229">
    <property type="entry name" value="RhesusRHD"/>
</dbReference>
<dbReference type="EMBL" id="FZPD01000001">
    <property type="protein sequence ID" value="SNS54831.1"/>
    <property type="molecule type" value="Genomic_DNA"/>
</dbReference>
<accession>A0A239FDK3</accession>
<evidence type="ECO:0000256" key="1">
    <source>
        <dbReference type="ARBA" id="ARBA00004141"/>
    </source>
</evidence>
<dbReference type="PANTHER" id="PTHR43029:SF10">
    <property type="entry name" value="AMMONIUM TRANSPORTER MEP2"/>
    <property type="match status" value="1"/>
</dbReference>
<name>A0A239FDK3_EKHLU</name>
<dbReference type="PRINTS" id="PR00342">
    <property type="entry name" value="RHESUSRHD"/>
</dbReference>
<keyword evidence="3 8" id="KW-0813">Transport</keyword>
<keyword evidence="5 8" id="KW-1133">Transmembrane helix</keyword>
<evidence type="ECO:0000259" key="10">
    <source>
        <dbReference type="Pfam" id="PF00909"/>
    </source>
</evidence>
<keyword evidence="4 8" id="KW-0812">Transmembrane</keyword>
<dbReference type="Proteomes" id="UP000198393">
    <property type="component" value="Unassembled WGS sequence"/>
</dbReference>
<keyword evidence="12" id="KW-1185">Reference proteome</keyword>
<reference evidence="11 12" key="1">
    <citation type="submission" date="2017-06" db="EMBL/GenBank/DDBJ databases">
        <authorList>
            <person name="Kim H.J."/>
            <person name="Triplett B.A."/>
        </authorList>
    </citation>
    <scope>NUCLEOTIDE SEQUENCE [LARGE SCALE GENOMIC DNA]</scope>
    <source>
        <strain evidence="11 12">DSM 19307</strain>
    </source>
</reference>
<evidence type="ECO:0000256" key="9">
    <source>
        <dbReference type="SAM" id="SignalP"/>
    </source>
</evidence>
<protein>
    <recommendedName>
        <fullName evidence="8">Ammonium transporter</fullName>
    </recommendedName>
</protein>
<evidence type="ECO:0000256" key="5">
    <source>
        <dbReference type="ARBA" id="ARBA00022989"/>
    </source>
</evidence>
<evidence type="ECO:0000256" key="4">
    <source>
        <dbReference type="ARBA" id="ARBA00022692"/>
    </source>
</evidence>
<feature type="transmembrane region" description="Helical" evidence="8">
    <location>
        <begin position="245"/>
        <end position="270"/>
    </location>
</feature>
<dbReference type="InterPro" id="IPR001905">
    <property type="entry name" value="Ammonium_transpt"/>
</dbReference>
<evidence type="ECO:0000256" key="7">
    <source>
        <dbReference type="ARBA" id="ARBA00023177"/>
    </source>
</evidence>
<feature type="transmembrane region" description="Helical" evidence="8">
    <location>
        <begin position="186"/>
        <end position="208"/>
    </location>
</feature>
<gene>
    <name evidence="11" type="ORF">SAMN05421640_0616</name>
</gene>
<keyword evidence="6 8" id="KW-0472">Membrane</keyword>
<dbReference type="AlphaFoldDB" id="A0A239FDK3"/>
<feature type="transmembrane region" description="Helical" evidence="8">
    <location>
        <begin position="377"/>
        <end position="401"/>
    </location>
</feature>
<feature type="transmembrane region" description="Helical" evidence="8">
    <location>
        <begin position="153"/>
        <end position="174"/>
    </location>
</feature>
<keyword evidence="7 8" id="KW-0924">Ammonia transport</keyword>
<organism evidence="11 12">
    <name type="scientific">Ekhidna lutea</name>
    <dbReference type="NCBI Taxonomy" id="447679"/>
    <lineage>
        <taxon>Bacteria</taxon>
        <taxon>Pseudomonadati</taxon>
        <taxon>Bacteroidota</taxon>
        <taxon>Cytophagia</taxon>
        <taxon>Cytophagales</taxon>
        <taxon>Reichenbachiellaceae</taxon>
        <taxon>Ekhidna</taxon>
    </lineage>
</organism>
<sequence length="440" mass="46427">MNCQIKKKLPAFLIILLLPMLSFAQDGAVDTGNTAWMLMATALVMLMTPAGLALFYGGLTQHKSVLNTVGMSYVSFLIGTLVWVIIGYSLSFADGNGFIGGLDYVLLKNIAITDIVDGANIPKILDVAFQGTFAAIAVAIVSGSVIERIRFSSWIWFAILWIVVVYAPICHWVWGSEGFLHGDLDFAGGTVIHINAGVSGLVLALLVGRRMNLHEERKPSSIKFMILGSALLWFGWFGFNGGSAYGANFLAANALMVTNIAACTAGVVWLIIEMVIIKKPTLIGVASGAICGLVGITPAAGFVGVPGALVIGIISSVVGYLGVVKLKAYFGHDDTLDAFGMHGLVGIAGALLTGVLANPAIDPSGVGALYGNPGQLLIQLKSVGATIVYSAVGTFVVYKIVALFTKGARITKDLELEGMDIGYHGEQHITIEREMVTDLT</sequence>
<keyword evidence="9" id="KW-0732">Signal</keyword>
<comment type="similarity">
    <text evidence="2 8">Belongs to the ammonia transporter channel (TC 1.A.11.2) family.</text>
</comment>
<comment type="subcellular location">
    <subcellularLocation>
        <location evidence="8">Cell membrane</location>
        <topology evidence="8">Multi-pass membrane protein</topology>
    </subcellularLocation>
    <subcellularLocation>
        <location evidence="1">Membrane</location>
        <topology evidence="1">Multi-pass membrane protein</topology>
    </subcellularLocation>
</comment>
<feature type="signal peptide" evidence="9">
    <location>
        <begin position="1"/>
        <end position="24"/>
    </location>
</feature>
<feature type="domain" description="Ammonium transporter AmtB-like" evidence="10">
    <location>
        <begin position="35"/>
        <end position="427"/>
    </location>
</feature>
<dbReference type="InterPro" id="IPR029020">
    <property type="entry name" value="Ammonium/urea_transptr"/>
</dbReference>
<feature type="transmembrane region" description="Helical" evidence="8">
    <location>
        <begin position="220"/>
        <end position="239"/>
    </location>
</feature>
<feature type="chain" id="PRO_5013099664" description="Ammonium transporter" evidence="9">
    <location>
        <begin position="25"/>
        <end position="440"/>
    </location>
</feature>
<evidence type="ECO:0000313" key="12">
    <source>
        <dbReference type="Proteomes" id="UP000198393"/>
    </source>
</evidence>
<dbReference type="RefSeq" id="WP_089355370.1">
    <property type="nucleotide sequence ID" value="NZ_FZPD01000001.1"/>
</dbReference>
<dbReference type="SUPFAM" id="SSF111352">
    <property type="entry name" value="Ammonium transporter"/>
    <property type="match status" value="1"/>
</dbReference>
<evidence type="ECO:0000313" key="11">
    <source>
        <dbReference type="EMBL" id="SNS54831.1"/>
    </source>
</evidence>
<evidence type="ECO:0000256" key="2">
    <source>
        <dbReference type="ARBA" id="ARBA00005887"/>
    </source>
</evidence>